<proteinExistence type="predicted"/>
<dbReference type="EMBL" id="AHYU01000038">
    <property type="protein sequence ID" value="EOT31655.1"/>
    <property type="molecule type" value="Genomic_DNA"/>
</dbReference>
<gene>
    <name evidence="1" type="ORF">OMS_02168</name>
</gene>
<reference evidence="1 2" key="1">
    <citation type="submission" date="2013-03" db="EMBL/GenBank/DDBJ databases">
        <title>The Genome Sequence of Enterococcus durans ATCC_6056 (Illumina only assembly).</title>
        <authorList>
            <consortium name="The Broad Institute Genomics Platform"/>
            <consortium name="The Broad Institute Genome Sequencing Center for Infectious Disease"/>
            <person name="Earl A."/>
            <person name="Russ C."/>
            <person name="Gilmore M."/>
            <person name="Surin D."/>
            <person name="Walker B."/>
            <person name="Young S."/>
            <person name="Zeng Q."/>
            <person name="Gargeya S."/>
            <person name="Fitzgerald M."/>
            <person name="Haas B."/>
            <person name="Abouelleil A."/>
            <person name="Allen A.W."/>
            <person name="Alvarado L."/>
            <person name="Arachchi H.M."/>
            <person name="Berlin A.M."/>
            <person name="Chapman S.B."/>
            <person name="Gainer-Dewar J."/>
            <person name="Goldberg J."/>
            <person name="Griggs A."/>
            <person name="Gujja S."/>
            <person name="Hansen M."/>
            <person name="Howarth C."/>
            <person name="Imamovic A."/>
            <person name="Ireland A."/>
            <person name="Larimer J."/>
            <person name="McCowan C."/>
            <person name="Murphy C."/>
            <person name="Pearson M."/>
            <person name="Poon T.W."/>
            <person name="Priest M."/>
            <person name="Roberts A."/>
            <person name="Saif S."/>
            <person name="Shea T."/>
            <person name="Sisk P."/>
            <person name="Sykes S."/>
            <person name="Wortman J."/>
            <person name="Nusbaum C."/>
            <person name="Birren B."/>
        </authorList>
    </citation>
    <scope>NUCLEOTIDE SEQUENCE [LARGE SCALE GENOMIC DNA]</scope>
    <source>
        <strain evidence="1 2">ATCC 6056</strain>
    </source>
</reference>
<dbReference type="Proteomes" id="UP000014210">
    <property type="component" value="Unassembled WGS sequence"/>
</dbReference>
<sequence length="34" mass="4186">MIEGCFMNENSNYLCKRIKMIHNQRSEMEEFDDE</sequence>
<organism evidence="1 2">
    <name type="scientific">Enterococcus durans ATCC 6056</name>
    <dbReference type="NCBI Taxonomy" id="1140001"/>
    <lineage>
        <taxon>Bacteria</taxon>
        <taxon>Bacillati</taxon>
        <taxon>Bacillota</taxon>
        <taxon>Bacilli</taxon>
        <taxon>Lactobacillales</taxon>
        <taxon>Enterococcaceae</taxon>
        <taxon>Enterococcus</taxon>
    </lineage>
</organism>
<protein>
    <submittedName>
        <fullName evidence="1">Uncharacterized protein</fullName>
    </submittedName>
</protein>
<evidence type="ECO:0000313" key="1">
    <source>
        <dbReference type="EMBL" id="EOT31655.1"/>
    </source>
</evidence>
<comment type="caution">
    <text evidence="1">The sequence shown here is derived from an EMBL/GenBank/DDBJ whole genome shotgun (WGS) entry which is preliminary data.</text>
</comment>
<name>A0ABP2UXX7_9ENTE</name>
<accession>A0ABP2UXX7</accession>
<evidence type="ECO:0000313" key="2">
    <source>
        <dbReference type="Proteomes" id="UP000014210"/>
    </source>
</evidence>
<keyword evidence="2" id="KW-1185">Reference proteome</keyword>